<name>A0A498BRF5_9MICO</name>
<sequence length="142" mass="15632">MQKTGVVVDEYLAQVTPAVRRRDAQTLIGLMREVTGREPEMWSGSIVGFGTCRYTYPTGTSGESPILGFAARTTASTLYVLDNVEEHEDALARLGPHTRGKGCVYLKDLERNDLDALRTLFQHAYDEVVAGGQGYAEFTVLD</sequence>
<dbReference type="EMBL" id="RCDB01000004">
    <property type="protein sequence ID" value="RLK46653.1"/>
    <property type="molecule type" value="Genomic_DNA"/>
</dbReference>
<reference evidence="1 2" key="1">
    <citation type="journal article" date="2015" name="Stand. Genomic Sci.">
        <title>Genomic Encyclopedia of Bacterial and Archaeal Type Strains, Phase III: the genomes of soil and plant-associated and newly described type strains.</title>
        <authorList>
            <person name="Whitman W.B."/>
            <person name="Woyke T."/>
            <person name="Klenk H.P."/>
            <person name="Zhou Y."/>
            <person name="Lilburn T.G."/>
            <person name="Beck B.J."/>
            <person name="De Vos P."/>
            <person name="Vandamme P."/>
            <person name="Eisen J.A."/>
            <person name="Garrity G."/>
            <person name="Hugenholtz P."/>
            <person name="Kyrpides N.C."/>
        </authorList>
    </citation>
    <scope>NUCLEOTIDE SEQUENCE [LARGE SCALE GENOMIC DNA]</scope>
    <source>
        <strain evidence="1 2">S2T63</strain>
    </source>
</reference>
<organism evidence="1 2">
    <name type="scientific">Microbacterium telephonicum</name>
    <dbReference type="NCBI Taxonomy" id="1714841"/>
    <lineage>
        <taxon>Bacteria</taxon>
        <taxon>Bacillati</taxon>
        <taxon>Actinomycetota</taxon>
        <taxon>Actinomycetes</taxon>
        <taxon>Micrococcales</taxon>
        <taxon>Microbacteriaceae</taxon>
        <taxon>Microbacterium</taxon>
    </lineage>
</organism>
<evidence type="ECO:0000313" key="1">
    <source>
        <dbReference type="EMBL" id="RLK46653.1"/>
    </source>
</evidence>
<keyword evidence="2" id="KW-1185">Reference proteome</keyword>
<evidence type="ECO:0008006" key="3">
    <source>
        <dbReference type="Google" id="ProtNLM"/>
    </source>
</evidence>
<dbReference type="Proteomes" id="UP000273158">
    <property type="component" value="Unassembled WGS sequence"/>
</dbReference>
<dbReference type="AlphaFoldDB" id="A0A498BRF5"/>
<accession>A0A498BRF5</accession>
<dbReference type="OrthoDB" id="5951444at2"/>
<proteinExistence type="predicted"/>
<evidence type="ECO:0000313" key="2">
    <source>
        <dbReference type="Proteomes" id="UP000273158"/>
    </source>
</evidence>
<gene>
    <name evidence="1" type="ORF">C7474_2838</name>
</gene>
<protein>
    <recommendedName>
        <fullName evidence="3">YdhG-like domain-containing protein</fullName>
    </recommendedName>
</protein>
<comment type="caution">
    <text evidence="1">The sequence shown here is derived from an EMBL/GenBank/DDBJ whole genome shotgun (WGS) entry which is preliminary data.</text>
</comment>
<dbReference type="RefSeq" id="WP_121060975.1">
    <property type="nucleotide sequence ID" value="NZ_RCDB01000004.1"/>
</dbReference>